<keyword evidence="1" id="KW-0547">Nucleotide-binding</keyword>
<evidence type="ECO:0000256" key="3">
    <source>
        <dbReference type="ARBA" id="ARBA00023125"/>
    </source>
</evidence>
<keyword evidence="6" id="KW-1185">Reference proteome</keyword>
<dbReference type="SUPFAM" id="SSF52540">
    <property type="entry name" value="P-loop containing nucleoside triphosphate hydrolases"/>
    <property type="match status" value="1"/>
</dbReference>
<evidence type="ECO:0000256" key="1">
    <source>
        <dbReference type="ARBA" id="ARBA00022741"/>
    </source>
</evidence>
<keyword evidence="2" id="KW-0067">ATP-binding</keyword>
<gene>
    <name evidence="5" type="ORF">SAMN05444410_10976</name>
</gene>
<dbReference type="GO" id="GO:0006298">
    <property type="term" value="P:mismatch repair"/>
    <property type="evidence" value="ECO:0007669"/>
    <property type="project" value="InterPro"/>
</dbReference>
<dbReference type="InterPro" id="IPR027417">
    <property type="entry name" value="P-loop_NTPase"/>
</dbReference>
<evidence type="ECO:0000259" key="4">
    <source>
        <dbReference type="SMART" id="SM00534"/>
    </source>
</evidence>
<dbReference type="GO" id="GO:0140664">
    <property type="term" value="F:ATP-dependent DNA damage sensor activity"/>
    <property type="evidence" value="ECO:0007669"/>
    <property type="project" value="InterPro"/>
</dbReference>
<dbReference type="EMBL" id="FNNO01000009">
    <property type="protein sequence ID" value="SDX11310.1"/>
    <property type="molecule type" value="Genomic_DNA"/>
</dbReference>
<name>A0A8X8IGQ7_9BACT</name>
<dbReference type="Gene3D" id="3.40.50.300">
    <property type="entry name" value="P-loop containing nucleotide triphosphate hydrolases"/>
    <property type="match status" value="1"/>
</dbReference>
<evidence type="ECO:0000313" key="6">
    <source>
        <dbReference type="Proteomes" id="UP000198711"/>
    </source>
</evidence>
<accession>A0A8X8IGQ7</accession>
<dbReference type="GO" id="GO:0030983">
    <property type="term" value="F:mismatched DNA binding"/>
    <property type="evidence" value="ECO:0007669"/>
    <property type="project" value="InterPro"/>
</dbReference>
<comment type="caution">
    <text evidence="5">The sequence shown here is derived from an EMBL/GenBank/DDBJ whole genome shotgun (WGS) entry which is preliminary data.</text>
</comment>
<dbReference type="SMART" id="SM00534">
    <property type="entry name" value="MUTSac"/>
    <property type="match status" value="1"/>
</dbReference>
<evidence type="ECO:0000313" key="5">
    <source>
        <dbReference type="EMBL" id="SDX11310.1"/>
    </source>
</evidence>
<dbReference type="Proteomes" id="UP000198711">
    <property type="component" value="Unassembled WGS sequence"/>
</dbReference>
<dbReference type="GO" id="GO:0005524">
    <property type="term" value="F:ATP binding"/>
    <property type="evidence" value="ECO:0007669"/>
    <property type="project" value="UniProtKB-KW"/>
</dbReference>
<organism evidence="5 6">
    <name type="scientific">Hydrobacter penzbergensis</name>
    <dbReference type="NCBI Taxonomy" id="1235997"/>
    <lineage>
        <taxon>Bacteria</taxon>
        <taxon>Pseudomonadati</taxon>
        <taxon>Bacteroidota</taxon>
        <taxon>Chitinophagia</taxon>
        <taxon>Chitinophagales</taxon>
        <taxon>Chitinophagaceae</taxon>
        <taxon>Hydrobacter</taxon>
    </lineage>
</organism>
<sequence length="437" mass="50290">MQVDKTTLSDLNIFHREEELSLFHHLNYTQTNDGREYLRLLLGKPLDNIEDMLDTQQTIRQLMAVAGHWPTTITNGTMMVVEKFYDSQINSYPHRPDHVGSFLYKLFNKADYSLTRYTVGHCIDFVKGLNNVVTLLRQGPMSDLLQLYVTRIEILLSKGAVPYMMESDAKKLNSRTVLVFGAFLKYHFKTSAFELFDIYSRLDAYLSLAVACKKYDYCFPVLEASVEPFIEAKDLYHPLLQTPVSYDTGLDIDRNFLFLTGANMGGKSTFIKAVGVSVYLAHLGMGVPAKTMRLSQFYGLLSNIQVEDNIIKGESFFFNEVQRVRNTIEKISDGKKWLILIDELFKGTNVQDAMKCSTTVIQGLLKLKTALFILSTHLYEIGDELRRYPNIQFRYFETNVENDQLVFSYHLKEGISNDRMGYFILRKEGVVQMLDRL</sequence>
<keyword evidence="3" id="KW-0238">DNA-binding</keyword>
<dbReference type="Gene3D" id="1.10.1420.10">
    <property type="match status" value="1"/>
</dbReference>
<dbReference type="RefSeq" id="WP_092724076.1">
    <property type="nucleotide sequence ID" value="NZ_FNNO01000009.1"/>
</dbReference>
<dbReference type="AlphaFoldDB" id="A0A8X8IGQ7"/>
<protein>
    <submittedName>
        <fullName evidence="5">MutS domain V</fullName>
    </submittedName>
</protein>
<proteinExistence type="predicted"/>
<dbReference type="SUPFAM" id="SSF48334">
    <property type="entry name" value="DNA repair protein MutS, domain III"/>
    <property type="match status" value="1"/>
</dbReference>
<dbReference type="InterPro" id="IPR000432">
    <property type="entry name" value="DNA_mismatch_repair_MutS_C"/>
</dbReference>
<feature type="domain" description="DNA mismatch repair proteins mutS family" evidence="4">
    <location>
        <begin position="254"/>
        <end position="435"/>
    </location>
</feature>
<reference evidence="5 6" key="1">
    <citation type="submission" date="2016-10" db="EMBL/GenBank/DDBJ databases">
        <authorList>
            <person name="Varghese N."/>
            <person name="Submissions S."/>
        </authorList>
    </citation>
    <scope>NUCLEOTIDE SEQUENCE [LARGE SCALE GENOMIC DNA]</scope>
    <source>
        <strain evidence="5 6">DSM 25353</strain>
    </source>
</reference>
<dbReference type="InterPro" id="IPR036187">
    <property type="entry name" value="DNA_mismatch_repair_MutS_sf"/>
</dbReference>
<dbReference type="Pfam" id="PF00488">
    <property type="entry name" value="MutS_V"/>
    <property type="match status" value="1"/>
</dbReference>
<dbReference type="PANTHER" id="PTHR11361">
    <property type="entry name" value="DNA MISMATCH REPAIR PROTEIN MUTS FAMILY MEMBER"/>
    <property type="match status" value="1"/>
</dbReference>
<dbReference type="PANTHER" id="PTHR11361:SF99">
    <property type="entry name" value="DNA MISMATCH REPAIR PROTEIN"/>
    <property type="match status" value="1"/>
</dbReference>
<dbReference type="InterPro" id="IPR045076">
    <property type="entry name" value="MutS"/>
</dbReference>
<evidence type="ECO:0000256" key="2">
    <source>
        <dbReference type="ARBA" id="ARBA00022840"/>
    </source>
</evidence>